<evidence type="ECO:0000313" key="1">
    <source>
        <dbReference type="EMBL" id="WAW14954.1"/>
    </source>
</evidence>
<dbReference type="EMBL" id="CP114052">
    <property type="protein sequence ID" value="WAW14954.1"/>
    <property type="molecule type" value="Genomic_DNA"/>
</dbReference>
<reference evidence="1" key="1">
    <citation type="submission" date="2022-12" db="EMBL/GenBank/DDBJ databases">
        <title>Peptostreptococcus.</title>
        <authorList>
            <person name="Lee S.H."/>
        </authorList>
    </citation>
    <scope>NUCLEOTIDE SEQUENCE</scope>
    <source>
        <strain evidence="1">CBA3647</strain>
    </source>
</reference>
<dbReference type="RefSeq" id="WP_269311646.1">
    <property type="nucleotide sequence ID" value="NZ_CP114052.1"/>
</dbReference>
<keyword evidence="2" id="KW-1185">Reference proteome</keyword>
<protein>
    <submittedName>
        <fullName evidence="1">Radical SAM protein</fullName>
    </submittedName>
</protein>
<evidence type="ECO:0000313" key="2">
    <source>
        <dbReference type="Proteomes" id="UP001164187"/>
    </source>
</evidence>
<sequence>MNRYSVIVDKNPREIILLRSHPCKWGRCFFCDYINDNSVNEEEMISTNKEIIKKIDGRFNSLEVINSASVFELPKQSLIDIREKCIEKGITTLYFEAYYNYRYKLGEIRDFFQGINIEFKCGIESFDHEFRNSYLNKNIIFETPQEVAQFFDNICLLVGIEGQNEKMIDRDMEIAQKYFKKACINIFVENTTPVKRDEKLVKYFKDNYSHLENMPNIEILWNNTDFGVGN</sequence>
<gene>
    <name evidence="1" type="ORF">O0R46_00380</name>
</gene>
<proteinExistence type="predicted"/>
<dbReference type="Proteomes" id="UP001164187">
    <property type="component" value="Chromosome"/>
</dbReference>
<accession>A0ABY7JR40</accession>
<name>A0ABY7JR40_9FIRM</name>
<organism evidence="1 2">
    <name type="scientific">Peptostreptococcus equinus</name>
    <dbReference type="NCBI Taxonomy" id="3003601"/>
    <lineage>
        <taxon>Bacteria</taxon>
        <taxon>Bacillati</taxon>
        <taxon>Bacillota</taxon>
        <taxon>Clostridia</taxon>
        <taxon>Peptostreptococcales</taxon>
        <taxon>Peptostreptococcaceae</taxon>
        <taxon>Peptostreptococcus</taxon>
    </lineage>
</organism>